<dbReference type="EMBL" id="LR877150">
    <property type="protein sequence ID" value="CAD2216468.1"/>
    <property type="molecule type" value="Genomic_DNA"/>
</dbReference>
<dbReference type="PANTHER" id="PTHR46652:SF3">
    <property type="entry name" value="LEUCINE-RICH REPEAT-CONTAINING PROTEIN 9"/>
    <property type="match status" value="1"/>
</dbReference>
<evidence type="ECO:0000256" key="2">
    <source>
        <dbReference type="ARBA" id="ARBA00022737"/>
    </source>
</evidence>
<organism evidence="3 4">
    <name type="scientific">Angomonas deanei</name>
    <dbReference type="NCBI Taxonomy" id="59799"/>
    <lineage>
        <taxon>Eukaryota</taxon>
        <taxon>Discoba</taxon>
        <taxon>Euglenozoa</taxon>
        <taxon>Kinetoplastea</taxon>
        <taxon>Metakinetoplastina</taxon>
        <taxon>Trypanosomatida</taxon>
        <taxon>Trypanosomatidae</taxon>
        <taxon>Strigomonadinae</taxon>
        <taxon>Angomonas</taxon>
    </lineage>
</organism>
<keyword evidence="2" id="KW-0677">Repeat</keyword>
<dbReference type="AlphaFoldDB" id="A0A7G2C9K8"/>
<dbReference type="SUPFAM" id="SSF52058">
    <property type="entry name" value="L domain-like"/>
    <property type="match status" value="1"/>
</dbReference>
<dbReference type="InterPro" id="IPR050836">
    <property type="entry name" value="SDS22/Internalin_LRR"/>
</dbReference>
<evidence type="ECO:0000313" key="4">
    <source>
        <dbReference type="Proteomes" id="UP000515908"/>
    </source>
</evidence>
<name>A0A7G2C9K8_9TRYP</name>
<protein>
    <recommendedName>
        <fullName evidence="5">Leucine Rich repeat</fullName>
    </recommendedName>
</protein>
<dbReference type="InterPro" id="IPR032675">
    <property type="entry name" value="LRR_dom_sf"/>
</dbReference>
<reference evidence="3 4" key="1">
    <citation type="submission" date="2020-08" db="EMBL/GenBank/DDBJ databases">
        <authorList>
            <person name="Newling K."/>
            <person name="Davey J."/>
            <person name="Forrester S."/>
        </authorList>
    </citation>
    <scope>NUCLEOTIDE SEQUENCE [LARGE SCALE GENOMIC DNA]</scope>
    <source>
        <strain evidence="4">Crithidia deanei Carvalho (ATCC PRA-265)</strain>
    </source>
</reference>
<dbReference type="OrthoDB" id="262004at2759"/>
<proteinExistence type="predicted"/>
<dbReference type="Proteomes" id="UP000515908">
    <property type="component" value="Chromosome 06"/>
</dbReference>
<gene>
    <name evidence="3" type="ORF">ADEAN_000393000</name>
</gene>
<keyword evidence="1" id="KW-0433">Leucine-rich repeat</keyword>
<dbReference type="Gene3D" id="3.80.10.10">
    <property type="entry name" value="Ribonuclease Inhibitor"/>
    <property type="match status" value="1"/>
</dbReference>
<accession>A0A7G2C9K8</accession>
<evidence type="ECO:0000313" key="3">
    <source>
        <dbReference type="EMBL" id="CAD2216468.1"/>
    </source>
</evidence>
<evidence type="ECO:0000256" key="1">
    <source>
        <dbReference type="ARBA" id="ARBA00022614"/>
    </source>
</evidence>
<evidence type="ECO:0008006" key="5">
    <source>
        <dbReference type="Google" id="ProtNLM"/>
    </source>
</evidence>
<dbReference type="PANTHER" id="PTHR46652">
    <property type="entry name" value="LEUCINE-RICH REPEAT AND IQ DOMAIN-CONTAINING PROTEIN 1-RELATED"/>
    <property type="match status" value="1"/>
</dbReference>
<keyword evidence="4" id="KW-1185">Reference proteome</keyword>
<dbReference type="VEuPathDB" id="TriTrypDB:ADEAN_000393000"/>
<sequence length="364" mass="39426">MFLLRNVSRPTACLNKIPRLSLLGLCLQTRAASGNQSGGLQQSAESFVGATRSFTVRWQSGPHDSPLRVIETFEGTESLNDVPLSEEFSKHLSKKKVAHKFDLNISEVDSLLPFAFLLARSEKVCLKGCHLTSLKTLEGLERLKKVELWDCNGAFSLEPLASCPNLRTVDIRDCPDANLSFGKVSSVKHIILDGPNITSVGFLKDCHELESLDVSKCKNLMSLDGLSGLPNLTNIYARRSGLEDIRGLSGCVALEALNVSQCKKLRSLHGLSGLKKLVSVNLWKSGIENILGLCGCVALEALDVSHCKSLISLDGLLGLQNLKSVKAVKSGVKNIRGLSGCVALEEVNVEECRGLFSPDGLLWS</sequence>